<evidence type="ECO:0000313" key="9">
    <source>
        <dbReference type="Proteomes" id="UP000198280"/>
    </source>
</evidence>
<keyword evidence="5 6" id="KW-0472">Membrane</keyword>
<feature type="transmembrane region" description="Helical" evidence="6">
    <location>
        <begin position="911"/>
        <end position="941"/>
    </location>
</feature>
<evidence type="ECO:0000256" key="2">
    <source>
        <dbReference type="ARBA" id="ARBA00022475"/>
    </source>
</evidence>
<reference evidence="8 9" key="1">
    <citation type="submission" date="2017-06" db="EMBL/GenBank/DDBJ databases">
        <authorList>
            <person name="Kim H.J."/>
            <person name="Triplett B.A."/>
        </authorList>
    </citation>
    <scope>NUCLEOTIDE SEQUENCE [LARGE SCALE GENOMIC DNA]</scope>
    <source>
        <strain evidence="8 9">CGMCC 4.1858</strain>
    </source>
</reference>
<dbReference type="InterPro" id="IPR038766">
    <property type="entry name" value="Membrane_comp_ABC_pdt"/>
</dbReference>
<feature type="transmembrane region" description="Helical" evidence="6">
    <location>
        <begin position="402"/>
        <end position="427"/>
    </location>
</feature>
<keyword evidence="9" id="KW-1185">Reference proteome</keyword>
<organism evidence="8 9">
    <name type="scientific">Actinacidiphila glaucinigra</name>
    <dbReference type="NCBI Taxonomy" id="235986"/>
    <lineage>
        <taxon>Bacteria</taxon>
        <taxon>Bacillati</taxon>
        <taxon>Actinomycetota</taxon>
        <taxon>Actinomycetes</taxon>
        <taxon>Kitasatosporales</taxon>
        <taxon>Streptomycetaceae</taxon>
        <taxon>Actinacidiphila</taxon>
    </lineage>
</organism>
<evidence type="ECO:0000256" key="5">
    <source>
        <dbReference type="ARBA" id="ARBA00023136"/>
    </source>
</evidence>
<evidence type="ECO:0000256" key="4">
    <source>
        <dbReference type="ARBA" id="ARBA00022989"/>
    </source>
</evidence>
<dbReference type="PANTHER" id="PTHR30287:SF1">
    <property type="entry name" value="INNER MEMBRANE PROTEIN"/>
    <property type="match status" value="1"/>
</dbReference>
<dbReference type="AlphaFoldDB" id="A0A239NEB9"/>
<evidence type="ECO:0000313" key="8">
    <source>
        <dbReference type="EMBL" id="SNT53231.1"/>
    </source>
</evidence>
<feature type="transmembrane region" description="Helical" evidence="6">
    <location>
        <begin position="474"/>
        <end position="502"/>
    </location>
</feature>
<dbReference type="PANTHER" id="PTHR30287">
    <property type="entry name" value="MEMBRANE COMPONENT OF PREDICTED ABC SUPERFAMILY METABOLITE UPTAKE TRANSPORTER"/>
    <property type="match status" value="1"/>
</dbReference>
<dbReference type="InterPro" id="IPR003838">
    <property type="entry name" value="ABC3_permease_C"/>
</dbReference>
<dbReference type="RefSeq" id="WP_089228648.1">
    <property type="nucleotide sequence ID" value="NZ_FZOF01000035.1"/>
</dbReference>
<dbReference type="OrthoDB" id="3405625at2"/>
<feature type="transmembrane region" description="Helical" evidence="6">
    <location>
        <begin position="352"/>
        <end position="382"/>
    </location>
</feature>
<name>A0A239NEB9_9ACTN</name>
<feature type="transmembrane region" description="Helical" evidence="6">
    <location>
        <begin position="309"/>
        <end position="331"/>
    </location>
</feature>
<dbReference type="Proteomes" id="UP000198280">
    <property type="component" value="Unassembled WGS sequence"/>
</dbReference>
<protein>
    <submittedName>
        <fullName evidence="8">Putative ABC transport system permease protein</fullName>
    </submittedName>
</protein>
<dbReference type="Pfam" id="PF02687">
    <property type="entry name" value="FtsX"/>
    <property type="match status" value="1"/>
</dbReference>
<dbReference type="GO" id="GO:0005886">
    <property type="term" value="C:plasma membrane"/>
    <property type="evidence" value="ECO:0007669"/>
    <property type="project" value="UniProtKB-SubCell"/>
</dbReference>
<feature type="domain" description="ABC3 transporter permease C-terminal" evidence="7">
    <location>
        <begin position="327"/>
        <end position="430"/>
    </location>
</feature>
<gene>
    <name evidence="8" type="ORF">SAMN05216252_1359</name>
</gene>
<keyword evidence="4 6" id="KW-1133">Transmembrane helix</keyword>
<evidence type="ECO:0000256" key="1">
    <source>
        <dbReference type="ARBA" id="ARBA00004651"/>
    </source>
</evidence>
<dbReference type="EMBL" id="FZOF01000035">
    <property type="protein sequence ID" value="SNT53231.1"/>
    <property type="molecule type" value="Genomic_DNA"/>
</dbReference>
<keyword evidence="3 6" id="KW-0812">Transmembrane</keyword>
<feature type="transmembrane region" description="Helical" evidence="6">
    <location>
        <begin position="523"/>
        <end position="543"/>
    </location>
</feature>
<feature type="transmembrane region" description="Helical" evidence="6">
    <location>
        <begin position="448"/>
        <end position="468"/>
    </location>
</feature>
<accession>A0A239NEB9</accession>
<keyword evidence="2" id="KW-1003">Cell membrane</keyword>
<sequence>MTARFHAWRAALRIAGRDARRAPGRTLLVIGMLALPVLGASAADVTLRSAQLSPEQQLERTLGQADAELDYRGFGRILQEPDASQVYVDHTPAEGQADNTDETNGPPAPSSAAAVLAQAMPPHARKLERLAGTAEVRTRHGALDADVLELATADPMARGITTLKQGRHPVRRDEVAVTTHFLTASGLRVGSQLTVRDLDRSYRIVGTYERPGELTADEVNALPGTLLAPYGRALAAAGRTPSEPATETFLVSVPGGFGWLMVVEANTLGVAVVSRDVTLHPPARSDVPLYREHPDLPLLRPVSARATTAVTVVVLALAEVCLLAGPAFAVGAQRSRRQFGLIGAGGGEGRDIRAVVLAGGLIAGAVAAAVGTVLGIGLSAALRPLFEERSGARFGGLDLHPADLLGIALLAVLAGLAAAALPAVTAARQPVLAALNGRKGVRRSGRRLTVLGLAAFLLGTAIAVYGAMKTEWKVVVAAGSVIAEIGVVAMTPAFMGIAGRLGRRWGLSPRLALRDAARNRARTAPAVAAVLAAVAGTVTVAAYTGSTAAQERERYVASLPNGAVSVVLDDDRGRDAPAARTAVARNLPVGVEADVDQVFASYADCDLNTMCGYVEVVRPPAKACPLDDTGPSNPLSSMPRAELRALAHDWRCTYERVGGMTAPSGVLVGDAKLLKVLGIDDPGAVAALAHGRAVSLDRRNMDAHGRVTVRLISGEPHEPSDVGPGKELPGSKLVGFSAYQVPGSPRHYGVVVVVPRAAVRSAHVQTVPLGAYFTTTHPPTDAQRQKTQQALDNTGADVRFHLEEGPQDPDDVVPLALAIFAAVVTLGAAGTATGLARSDAETDLATLAAIGAPPGTRRLLSAFQCAVVAATGVVLGAVTGIIPAIALRLVDRRIAEAFNQRQLDEGSAGRIIEHVPIVLPWGLLAVLLIAVPVGAACLAALTTSSRPTTTYRAM</sequence>
<proteinExistence type="predicted"/>
<evidence type="ECO:0000256" key="6">
    <source>
        <dbReference type="SAM" id="Phobius"/>
    </source>
</evidence>
<evidence type="ECO:0000259" key="7">
    <source>
        <dbReference type="Pfam" id="PF02687"/>
    </source>
</evidence>
<feature type="transmembrane region" description="Helical" evidence="6">
    <location>
        <begin position="866"/>
        <end position="890"/>
    </location>
</feature>
<comment type="subcellular location">
    <subcellularLocation>
        <location evidence="1">Cell membrane</location>
        <topology evidence="1">Multi-pass membrane protein</topology>
    </subcellularLocation>
</comment>
<evidence type="ECO:0000256" key="3">
    <source>
        <dbReference type="ARBA" id="ARBA00022692"/>
    </source>
</evidence>